<comment type="caution">
    <text evidence="2">The sequence shown here is derived from an EMBL/GenBank/DDBJ whole genome shotgun (WGS) entry which is preliminary data.</text>
</comment>
<accession>A0A5M6CH19</accession>
<dbReference type="PANTHER" id="PTHR41913">
    <property type="entry name" value="DUF1684 DOMAIN-CONTAINING PROTEIN"/>
    <property type="match status" value="1"/>
</dbReference>
<organism evidence="2 3">
    <name type="scientific">Taibaiella lutea</name>
    <dbReference type="NCBI Taxonomy" id="2608001"/>
    <lineage>
        <taxon>Bacteria</taxon>
        <taxon>Pseudomonadati</taxon>
        <taxon>Bacteroidota</taxon>
        <taxon>Chitinophagia</taxon>
        <taxon>Chitinophagales</taxon>
        <taxon>Chitinophagaceae</taxon>
        <taxon>Taibaiella</taxon>
    </lineage>
</organism>
<evidence type="ECO:0000313" key="2">
    <source>
        <dbReference type="EMBL" id="KAA5534491.1"/>
    </source>
</evidence>
<evidence type="ECO:0000256" key="1">
    <source>
        <dbReference type="SAM" id="SignalP"/>
    </source>
</evidence>
<evidence type="ECO:0000313" key="3">
    <source>
        <dbReference type="Proteomes" id="UP000323632"/>
    </source>
</evidence>
<dbReference type="InterPro" id="IPR012467">
    <property type="entry name" value="DUF1684"/>
</dbReference>
<sequence>MHIFENIKTAMRFYFVLICVLAAGITHAQKHTNSAFKTYRQQYKNDLYEIIKEDTAHIAFYDFNPAMVVKAKVTLLKNEPVFKMTTSSGKTKDAQKYALLEFSLNGKPFRIFAYQLLMLKNKAETADDLFVPFTDLTCGKTSYGGGRYLDFKLKDIVNNQLIIDFNKAYNPYCAFTSGYNCPIPPRENDIPFAIKAGEKYNADKFKH</sequence>
<protein>
    <submittedName>
        <fullName evidence="2">DUF1684 domain-containing protein</fullName>
    </submittedName>
</protein>
<keyword evidence="3" id="KW-1185">Reference proteome</keyword>
<gene>
    <name evidence="2" type="ORF">F0919_07670</name>
</gene>
<reference evidence="2 3" key="1">
    <citation type="submission" date="2019-09" db="EMBL/GenBank/DDBJ databases">
        <title>Genome sequence and assembly of Taibaiella sp.</title>
        <authorList>
            <person name="Chhetri G."/>
        </authorList>
    </citation>
    <scope>NUCLEOTIDE SEQUENCE [LARGE SCALE GENOMIC DNA]</scope>
    <source>
        <strain evidence="2 3">KVB11</strain>
    </source>
</reference>
<dbReference type="Proteomes" id="UP000323632">
    <property type="component" value="Unassembled WGS sequence"/>
</dbReference>
<dbReference type="AlphaFoldDB" id="A0A5M6CH19"/>
<feature type="chain" id="PRO_5024426388" evidence="1">
    <location>
        <begin position="29"/>
        <end position="207"/>
    </location>
</feature>
<keyword evidence="1" id="KW-0732">Signal</keyword>
<dbReference type="PANTHER" id="PTHR41913:SF1">
    <property type="entry name" value="DUF1684 DOMAIN-CONTAINING PROTEIN"/>
    <property type="match status" value="1"/>
</dbReference>
<dbReference type="Pfam" id="PF07920">
    <property type="entry name" value="DUF1684"/>
    <property type="match status" value="1"/>
</dbReference>
<feature type="signal peptide" evidence="1">
    <location>
        <begin position="1"/>
        <end position="28"/>
    </location>
</feature>
<name>A0A5M6CH19_9BACT</name>
<dbReference type="EMBL" id="VWSH01000002">
    <property type="protein sequence ID" value="KAA5534491.1"/>
    <property type="molecule type" value="Genomic_DNA"/>
</dbReference>
<proteinExistence type="predicted"/>